<keyword evidence="2" id="KW-1185">Reference proteome</keyword>
<evidence type="ECO:0000313" key="1">
    <source>
        <dbReference type="EMBL" id="QGT55048.1"/>
    </source>
</evidence>
<accession>A0A650EZF4</accession>
<organism evidence="1 2">
    <name type="scientific">Gordonia phage Forza</name>
    <dbReference type="NCBI Taxonomy" id="2571247"/>
    <lineage>
        <taxon>Viruses</taxon>
        <taxon>Duplodnaviria</taxon>
        <taxon>Heunggongvirae</taxon>
        <taxon>Uroviricota</taxon>
        <taxon>Caudoviricetes</taxon>
        <taxon>Forzavirus</taxon>
        <taxon>Forzavirus forza</taxon>
    </lineage>
</organism>
<dbReference type="GeneID" id="77924423"/>
<gene>
    <name evidence="1" type="primary">55</name>
    <name evidence="1" type="ORF">SEA_FORZA_55</name>
</gene>
<protein>
    <submittedName>
        <fullName evidence="1">Uncharacterized protein</fullName>
    </submittedName>
</protein>
<dbReference type="KEGG" id="vg:77924423"/>
<dbReference type="Proteomes" id="UP000423482">
    <property type="component" value="Segment"/>
</dbReference>
<name>A0A650EZF4_9CAUD</name>
<proteinExistence type="predicted"/>
<reference evidence="1 2" key="1">
    <citation type="submission" date="2019-04" db="EMBL/GenBank/DDBJ databases">
        <authorList>
            <person name="Pope W.H."/>
            <person name="Garlena R.A."/>
            <person name="Russell D.A."/>
            <person name="Jacobs-Sera D."/>
            <person name="Hatfull G.F."/>
        </authorList>
    </citation>
    <scope>NUCLEOTIDE SEQUENCE [LARGE SCALE GENOMIC DNA]</scope>
</reference>
<sequence>MITDSSLMLDLLAVISTSVACYWLGTRIGWLQITWREEREFRRENAPRRPGFFVRIFRWIASGFAGIGNQISASMWDFNRSRDAAMFGWSPEIQSVSDRKSRVSYYQQQPARPSWPTLLQIADMAEGGEYHTIRTFDGRIVRTELTWDDAEDQIGYTAKSYVIP</sequence>
<dbReference type="RefSeq" id="YP_010648935.1">
    <property type="nucleotide sequence ID" value="NC_070763.1"/>
</dbReference>
<dbReference type="EMBL" id="MK814760">
    <property type="protein sequence ID" value="QGT55048.1"/>
    <property type="molecule type" value="Genomic_DNA"/>
</dbReference>
<evidence type="ECO:0000313" key="2">
    <source>
        <dbReference type="Proteomes" id="UP000423482"/>
    </source>
</evidence>